<sequence>MERHTLIACHECDALLHKPRLSGKQTARCPRCDALLYRSSSAQIDRLCALTLGALITFLIAQGFPILEMDVNGMRVQTTVIGALDTLWRQGMEIVAVMVFCSTLLFPLIELAALLYVLFALRAGIVPPGFNRVLRAIQFVRPWGMIEVFMLGILVTIVKMVSLARVIPDAALFAFAALTLILAVVVMVEPHTLWDIADELNERGRKPGERPSAGPAEEARCR</sequence>
<comment type="caution">
    <text evidence="3">The sequence shown here is derived from an EMBL/GenBank/DDBJ whole genome shotgun (WGS) entry which is preliminary data.</text>
</comment>
<dbReference type="AlphaFoldDB" id="A0A103E462"/>
<gene>
    <name evidence="3" type="ORF">WS67_10665</name>
</gene>
<keyword evidence="2" id="KW-0812">Transmembrane</keyword>
<proteinExistence type="predicted"/>
<keyword evidence="2" id="KW-1133">Transmembrane helix</keyword>
<dbReference type="Proteomes" id="UP000062788">
    <property type="component" value="Unassembled WGS sequence"/>
</dbReference>
<reference evidence="3 4" key="1">
    <citation type="submission" date="2015-11" db="EMBL/GenBank/DDBJ databases">
        <title>Expanding the genomic diversity of Burkholderia species for the development of highly accurate diagnostics.</title>
        <authorList>
            <person name="Sahl J."/>
            <person name="Keim P."/>
            <person name="Wagner D."/>
        </authorList>
    </citation>
    <scope>NUCLEOTIDE SEQUENCE [LARGE SCALE GENOMIC DNA]</scope>
    <source>
        <strain evidence="3 4">TSV85</strain>
    </source>
</reference>
<dbReference type="EMBL" id="LOWA01000024">
    <property type="protein sequence ID" value="KVE28016.1"/>
    <property type="molecule type" value="Genomic_DNA"/>
</dbReference>
<protein>
    <submittedName>
        <fullName evidence="3">Paraquat-inducible protein A</fullName>
    </submittedName>
</protein>
<dbReference type="InterPro" id="IPR007498">
    <property type="entry name" value="PqiA-like"/>
</dbReference>
<feature type="transmembrane region" description="Helical" evidence="2">
    <location>
        <begin position="47"/>
        <end position="67"/>
    </location>
</feature>
<evidence type="ECO:0000256" key="1">
    <source>
        <dbReference type="SAM" id="MobiDB-lite"/>
    </source>
</evidence>
<dbReference type="RefSeq" id="WP_059516017.1">
    <property type="nucleotide sequence ID" value="NZ_CP013448.1"/>
</dbReference>
<feature type="transmembrane region" description="Helical" evidence="2">
    <location>
        <begin position="170"/>
        <end position="188"/>
    </location>
</feature>
<evidence type="ECO:0000256" key="2">
    <source>
        <dbReference type="SAM" id="Phobius"/>
    </source>
</evidence>
<keyword evidence="2" id="KW-0472">Membrane</keyword>
<accession>A0A103E462</accession>
<organism evidence="3 4">
    <name type="scientific">Burkholderia singularis</name>
    <dbReference type="NCBI Taxonomy" id="1503053"/>
    <lineage>
        <taxon>Bacteria</taxon>
        <taxon>Pseudomonadati</taxon>
        <taxon>Pseudomonadota</taxon>
        <taxon>Betaproteobacteria</taxon>
        <taxon>Burkholderiales</taxon>
        <taxon>Burkholderiaceae</taxon>
        <taxon>Burkholderia</taxon>
        <taxon>pseudomallei group</taxon>
    </lineage>
</organism>
<feature type="transmembrane region" description="Helical" evidence="2">
    <location>
        <begin position="142"/>
        <end position="164"/>
    </location>
</feature>
<feature type="transmembrane region" description="Helical" evidence="2">
    <location>
        <begin position="94"/>
        <end position="121"/>
    </location>
</feature>
<dbReference type="OrthoDB" id="9807787at2"/>
<evidence type="ECO:0000313" key="3">
    <source>
        <dbReference type="EMBL" id="KVE28016.1"/>
    </source>
</evidence>
<evidence type="ECO:0000313" key="4">
    <source>
        <dbReference type="Proteomes" id="UP000062788"/>
    </source>
</evidence>
<feature type="region of interest" description="Disordered" evidence="1">
    <location>
        <begin position="203"/>
        <end position="222"/>
    </location>
</feature>
<keyword evidence="4" id="KW-1185">Reference proteome</keyword>
<name>A0A103E462_9BURK</name>
<dbReference type="Pfam" id="PF04403">
    <property type="entry name" value="PqiA"/>
    <property type="match status" value="1"/>
</dbReference>